<organism evidence="3 4">
    <name type="scientific">Leptospira fletcheri</name>
    <dbReference type="NCBI Taxonomy" id="2484981"/>
    <lineage>
        <taxon>Bacteria</taxon>
        <taxon>Pseudomonadati</taxon>
        <taxon>Spirochaetota</taxon>
        <taxon>Spirochaetia</taxon>
        <taxon>Leptospirales</taxon>
        <taxon>Leptospiraceae</taxon>
        <taxon>Leptospira</taxon>
    </lineage>
</organism>
<keyword evidence="3" id="KW-0808">Transferase</keyword>
<feature type="transmembrane region" description="Helical" evidence="1">
    <location>
        <begin position="216"/>
        <end position="233"/>
    </location>
</feature>
<comment type="caution">
    <text evidence="3">The sequence shown here is derived from an EMBL/GenBank/DDBJ whole genome shotgun (WGS) entry which is preliminary data.</text>
</comment>
<dbReference type="Proteomes" id="UP000298458">
    <property type="component" value="Unassembled WGS sequence"/>
</dbReference>
<proteinExistence type="predicted"/>
<evidence type="ECO:0000313" key="4">
    <source>
        <dbReference type="Proteomes" id="UP000298458"/>
    </source>
</evidence>
<protein>
    <submittedName>
        <fullName evidence="3">Dolichyl-phosphate-mannose--protein mannosyltransferase</fullName>
    </submittedName>
</protein>
<gene>
    <name evidence="3" type="ORF">EHO60_04850</name>
</gene>
<reference evidence="3" key="1">
    <citation type="journal article" date="2019" name="PLoS Negl. Trop. Dis.">
        <title>Revisiting the worldwide diversity of Leptospira species in the environment.</title>
        <authorList>
            <person name="Vincent A.T."/>
            <person name="Schiettekatte O."/>
            <person name="Bourhy P."/>
            <person name="Veyrier F.J."/>
            <person name="Picardeau M."/>
        </authorList>
    </citation>
    <scope>NUCLEOTIDE SEQUENCE [LARGE SCALE GENOMIC DNA]</scope>
    <source>
        <strain evidence="3">SSW15</strain>
    </source>
</reference>
<feature type="transmembrane region" description="Helical" evidence="1">
    <location>
        <begin position="358"/>
        <end position="377"/>
    </location>
</feature>
<dbReference type="AlphaFoldDB" id="A0A4R9GH21"/>
<sequence>MKNRFGLSLFFLVFLINVVLPVVPRSDAIWNVPTGMSILLQGNINLDEYPELQKEFGGYGLVHIDGKSYNIFPIGVSLLALPQLFLMTQINGSKEILNHSLEAGKFVAAAWMGIAALFVFLGFREKLGQSKALLFSLLFAFATPALSTGGRALWQQSGALLLNSALFFLLVRGRYDIRTMIWVGLVCGLGVWVRPTTLLVSGPVFLFFLVKRRLRANWILLPAIPLFAAYLMFNLNLYGSLFPVYFSHHIDRVFKFETFGQGLAGILISPNRGLFIWSPFLFFSVIGMLKMRGQKDSSLSWLFLSCIVTHLFLISSFDMWWGGHSVGPRLLTEILPFFLWFAAKGSPDFSKSMPTRSWFRSIWVATCILSVVFHLRASVDLGPTLWNRSPRNVDEFPERVWDWKDLQFLSGDHALKFFL</sequence>
<feature type="transmembrane region" description="Helical" evidence="1">
    <location>
        <begin position="301"/>
        <end position="321"/>
    </location>
</feature>
<keyword evidence="1" id="KW-0812">Transmembrane</keyword>
<keyword evidence="4" id="KW-1185">Reference proteome</keyword>
<feature type="domain" description="Glycosyltransferase RgtA/B/C/D-like" evidence="2">
    <location>
        <begin position="92"/>
        <end position="227"/>
    </location>
</feature>
<feature type="transmembrane region" description="Helical" evidence="1">
    <location>
        <begin position="129"/>
        <end position="146"/>
    </location>
</feature>
<dbReference type="InterPro" id="IPR038731">
    <property type="entry name" value="RgtA/B/C-like"/>
</dbReference>
<keyword evidence="3" id="KW-0328">Glycosyltransferase</keyword>
<evidence type="ECO:0000259" key="2">
    <source>
        <dbReference type="Pfam" id="PF13231"/>
    </source>
</evidence>
<dbReference type="EMBL" id="RQET01000004">
    <property type="protein sequence ID" value="TGK11631.1"/>
    <property type="molecule type" value="Genomic_DNA"/>
</dbReference>
<name>A0A4R9GH21_9LEPT</name>
<keyword evidence="1" id="KW-1133">Transmembrane helix</keyword>
<keyword evidence="1" id="KW-0472">Membrane</keyword>
<feature type="transmembrane region" description="Helical" evidence="1">
    <location>
        <begin position="181"/>
        <end position="209"/>
    </location>
</feature>
<evidence type="ECO:0000256" key="1">
    <source>
        <dbReference type="SAM" id="Phobius"/>
    </source>
</evidence>
<dbReference type="RefSeq" id="WP_135767035.1">
    <property type="nucleotide sequence ID" value="NZ_RQET01000004.1"/>
</dbReference>
<accession>A0A4R9GH21</accession>
<dbReference type="Pfam" id="PF13231">
    <property type="entry name" value="PMT_2"/>
    <property type="match status" value="1"/>
</dbReference>
<feature type="transmembrane region" description="Helical" evidence="1">
    <location>
        <begin position="273"/>
        <end position="289"/>
    </location>
</feature>
<feature type="transmembrane region" description="Helical" evidence="1">
    <location>
        <begin position="106"/>
        <end position="123"/>
    </location>
</feature>
<evidence type="ECO:0000313" key="3">
    <source>
        <dbReference type="EMBL" id="TGK11631.1"/>
    </source>
</evidence>
<dbReference type="OrthoDB" id="316175at2"/>
<dbReference type="GO" id="GO:0016757">
    <property type="term" value="F:glycosyltransferase activity"/>
    <property type="evidence" value="ECO:0007669"/>
    <property type="project" value="UniProtKB-KW"/>
</dbReference>